<dbReference type="InterPro" id="IPR050248">
    <property type="entry name" value="Polysacc_deacetylase_ArnD"/>
</dbReference>
<dbReference type="RefSeq" id="WP_377563539.1">
    <property type="nucleotide sequence ID" value="NZ_JBHTJZ010000009.1"/>
</dbReference>
<dbReference type="SUPFAM" id="SSF88713">
    <property type="entry name" value="Glycoside hydrolase/deacetylase"/>
    <property type="match status" value="1"/>
</dbReference>
<dbReference type="EMBL" id="JBHTJZ010000009">
    <property type="protein sequence ID" value="MFD0959421.1"/>
    <property type="molecule type" value="Genomic_DNA"/>
</dbReference>
<dbReference type="InterPro" id="IPR002509">
    <property type="entry name" value="NODB_dom"/>
</dbReference>
<organism evidence="4 5">
    <name type="scientific">Paenibacillus chungangensis</name>
    <dbReference type="NCBI Taxonomy" id="696535"/>
    <lineage>
        <taxon>Bacteria</taxon>
        <taxon>Bacillati</taxon>
        <taxon>Bacillota</taxon>
        <taxon>Bacilli</taxon>
        <taxon>Bacillales</taxon>
        <taxon>Paenibacillaceae</taxon>
        <taxon>Paenibacillus</taxon>
    </lineage>
</organism>
<proteinExistence type="predicted"/>
<gene>
    <name evidence="4" type="ORF">ACFQ2I_08455</name>
</gene>
<dbReference type="Gene3D" id="3.20.20.370">
    <property type="entry name" value="Glycoside hydrolase/deacetylase"/>
    <property type="match status" value="1"/>
</dbReference>
<dbReference type="Pfam" id="PF01522">
    <property type="entry name" value="Polysacc_deac_1"/>
    <property type="match status" value="1"/>
</dbReference>
<reference evidence="5" key="1">
    <citation type="journal article" date="2019" name="Int. J. Syst. Evol. Microbiol.">
        <title>The Global Catalogue of Microorganisms (GCM) 10K type strain sequencing project: providing services to taxonomists for standard genome sequencing and annotation.</title>
        <authorList>
            <consortium name="The Broad Institute Genomics Platform"/>
            <consortium name="The Broad Institute Genome Sequencing Center for Infectious Disease"/>
            <person name="Wu L."/>
            <person name="Ma J."/>
        </authorList>
    </citation>
    <scope>NUCLEOTIDE SEQUENCE [LARGE SCALE GENOMIC DNA]</scope>
    <source>
        <strain evidence="5">CCUG 59129</strain>
    </source>
</reference>
<dbReference type="EC" id="3.-.-.-" evidence="4"/>
<evidence type="ECO:0000259" key="3">
    <source>
        <dbReference type="PROSITE" id="PS51677"/>
    </source>
</evidence>
<sequence>MKNWKRWTCLLCVIGAGSSFITGFTDRPTVHNRSYYETRGEIVWEVPMEEKLIALTFDDGPHEKETQLILDLLKQYDAKSTFFVVGNRLDRYADIVRREVEEGHEVANHTYNHLLFNRNVSSARILKEIADSEAKIKWVTGQECKWFRPPGGNYSERVVQIAKQAGYTIVLWSWHQDTKDWTSPGVQAIANKVLKNARNGDIVLLHDNIQGSMQTVKALQIILPELKKRGYRMVTISELIQHKPAQPLQSAPHSEF</sequence>
<keyword evidence="5" id="KW-1185">Reference proteome</keyword>
<keyword evidence="2 4" id="KW-0378">Hydrolase</keyword>
<dbReference type="PROSITE" id="PS51677">
    <property type="entry name" value="NODB"/>
    <property type="match status" value="1"/>
</dbReference>
<protein>
    <submittedName>
        <fullName evidence="4">Polysaccharide deacetylase family protein</fullName>
        <ecNumber evidence="4">3.-.-.-</ecNumber>
    </submittedName>
</protein>
<comment type="caution">
    <text evidence="4">The sequence shown here is derived from an EMBL/GenBank/DDBJ whole genome shotgun (WGS) entry which is preliminary data.</text>
</comment>
<dbReference type="CDD" id="cd10917">
    <property type="entry name" value="CE4_NodB_like_6s_7s"/>
    <property type="match status" value="1"/>
</dbReference>
<accession>A0ABW3HPM6</accession>
<evidence type="ECO:0000256" key="1">
    <source>
        <dbReference type="ARBA" id="ARBA00022723"/>
    </source>
</evidence>
<dbReference type="GO" id="GO:0016787">
    <property type="term" value="F:hydrolase activity"/>
    <property type="evidence" value="ECO:0007669"/>
    <property type="project" value="UniProtKB-KW"/>
</dbReference>
<evidence type="ECO:0000313" key="5">
    <source>
        <dbReference type="Proteomes" id="UP001596989"/>
    </source>
</evidence>
<dbReference type="Proteomes" id="UP001596989">
    <property type="component" value="Unassembled WGS sequence"/>
</dbReference>
<feature type="domain" description="NodB homology" evidence="3">
    <location>
        <begin position="51"/>
        <end position="234"/>
    </location>
</feature>
<keyword evidence="1" id="KW-0479">Metal-binding</keyword>
<evidence type="ECO:0000313" key="4">
    <source>
        <dbReference type="EMBL" id="MFD0959421.1"/>
    </source>
</evidence>
<evidence type="ECO:0000256" key="2">
    <source>
        <dbReference type="ARBA" id="ARBA00022801"/>
    </source>
</evidence>
<name>A0ABW3HPM6_9BACL</name>
<dbReference type="InterPro" id="IPR011330">
    <property type="entry name" value="Glyco_hydro/deAcase_b/a-brl"/>
</dbReference>
<dbReference type="PANTHER" id="PTHR10587">
    <property type="entry name" value="GLYCOSYL TRANSFERASE-RELATED"/>
    <property type="match status" value="1"/>
</dbReference>
<dbReference type="PANTHER" id="PTHR10587:SF133">
    <property type="entry name" value="CHITIN DEACETYLASE 1-RELATED"/>
    <property type="match status" value="1"/>
</dbReference>